<evidence type="ECO:0000313" key="1">
    <source>
        <dbReference type="EMBL" id="SFT38530.1"/>
    </source>
</evidence>
<evidence type="ECO:0000313" key="2">
    <source>
        <dbReference type="Proteomes" id="UP000236454"/>
    </source>
</evidence>
<name>A0A1I6XJP3_9FLAO</name>
<accession>A0A1I6XJP3</accession>
<sequence>MKLLLSIIALTSLFFFEEGKLSWTKVAELEVQPTAWSVDPLGNVVYTQGDVIYKLDTSFNVQFQQSTKGLGEITEVDASHAQKTMVFSEDQQQIFFLDNTLTLADASIDLNQENIAYATHVSYSNQPTRYWVYDLDNFKLWLFDDLMPKPTVIENLSGVLNGLTVDALFEAENKLFIWDKAKGVYQFDVYGSLIKTYKIENADALTYWNGSIFYFKDEKLMEWTQLGTQKELEFPLKKVKQFAIEEQDFYVQTDTKIIKYSLNK</sequence>
<dbReference type="AlphaFoldDB" id="A0A1I6XJP3"/>
<organism evidence="1 2">
    <name type="scientific">Lishizhenia tianjinensis</name>
    <dbReference type="NCBI Taxonomy" id="477690"/>
    <lineage>
        <taxon>Bacteria</taxon>
        <taxon>Pseudomonadati</taxon>
        <taxon>Bacteroidota</taxon>
        <taxon>Flavobacteriia</taxon>
        <taxon>Flavobacteriales</taxon>
        <taxon>Crocinitomicaceae</taxon>
        <taxon>Lishizhenia</taxon>
    </lineage>
</organism>
<dbReference type="EMBL" id="FPAS01000001">
    <property type="protein sequence ID" value="SFT38530.1"/>
    <property type="molecule type" value="Genomic_DNA"/>
</dbReference>
<keyword evidence="2" id="KW-1185">Reference proteome</keyword>
<dbReference type="STRING" id="477690.SAMN05216474_0258"/>
<dbReference type="InterPro" id="IPR011044">
    <property type="entry name" value="Quino_amine_DH_bsu"/>
</dbReference>
<reference evidence="1 2" key="1">
    <citation type="submission" date="2016-10" db="EMBL/GenBank/DDBJ databases">
        <authorList>
            <person name="de Groot N.N."/>
        </authorList>
    </citation>
    <scope>NUCLEOTIDE SEQUENCE [LARGE SCALE GENOMIC DNA]</scope>
    <source>
        <strain evidence="1 2">CGMCC 1.7005</strain>
    </source>
</reference>
<proteinExistence type="predicted"/>
<gene>
    <name evidence="1" type="ORF">SAMN05216474_0258</name>
</gene>
<dbReference type="OrthoDB" id="1143207at2"/>
<protein>
    <submittedName>
        <fullName evidence="1">Uncharacterized protein</fullName>
    </submittedName>
</protein>
<dbReference type="Proteomes" id="UP000236454">
    <property type="component" value="Unassembled WGS sequence"/>
</dbReference>
<dbReference type="RefSeq" id="WP_090245474.1">
    <property type="nucleotide sequence ID" value="NZ_FPAS01000001.1"/>
</dbReference>
<dbReference type="SUPFAM" id="SSF50969">
    <property type="entry name" value="YVTN repeat-like/Quinoprotein amine dehydrogenase"/>
    <property type="match status" value="1"/>
</dbReference>